<reference evidence="3 4" key="1">
    <citation type="submission" date="2019-05" db="EMBL/GenBank/DDBJ databases">
        <title>Draft Whole-Genome sequence of the green sulfur bacterium Prosthecochloris vibrioformis DSM 260.</title>
        <authorList>
            <person name="Meyer T.E."/>
            <person name="Kyndt J.A."/>
        </authorList>
    </citation>
    <scope>NUCLEOTIDE SEQUENCE [LARGE SCALE GENOMIC DNA]</scope>
    <source>
        <strain evidence="3 4">DSM 260</strain>
    </source>
</reference>
<accession>A0A5C4S0D2</accession>
<comment type="caution">
    <text evidence="3">The sequence shown here is derived from an EMBL/GenBank/DDBJ whole genome shotgun (WGS) entry which is preliminary data.</text>
</comment>
<dbReference type="EMBL" id="VDCI01000004">
    <property type="protein sequence ID" value="TNJ36649.1"/>
    <property type="molecule type" value="Genomic_DNA"/>
</dbReference>
<protein>
    <submittedName>
        <fullName evidence="3">DUF4405 domain-containing protein</fullName>
    </submittedName>
</protein>
<sequence>MTTPKKTFSWRAFISLGLVPSFLVLVVSGIILYLAPAGRVANWTDWQLLGLTKTEWQEQHTIFSLLFAILSIFHLLSINWKAFWSYIVSKTRKGLSKPIELSLIIILSLVTGIGTYKGVPPFSTINNFGETLTDSWETTEGQAPIPHTERFTLSETAARFTPGKSPQELRKILENNGLSVESVDQTLENIAEQNGTSAKNVFDMLGIEATASGKGQGSGQGRRNR</sequence>
<evidence type="ECO:0000256" key="1">
    <source>
        <dbReference type="SAM" id="Phobius"/>
    </source>
</evidence>
<evidence type="ECO:0000313" key="3">
    <source>
        <dbReference type="EMBL" id="TNJ36649.1"/>
    </source>
</evidence>
<keyword evidence="1" id="KW-1133">Transmembrane helix</keyword>
<name>A0A5C4S0D2_PROVB</name>
<feature type="transmembrane region" description="Helical" evidence="1">
    <location>
        <begin position="61"/>
        <end position="80"/>
    </location>
</feature>
<dbReference type="RefSeq" id="WP_068866294.1">
    <property type="nucleotide sequence ID" value="NZ_VDCI01000004.1"/>
</dbReference>
<keyword evidence="1" id="KW-0812">Transmembrane</keyword>
<evidence type="ECO:0000259" key="2">
    <source>
        <dbReference type="Pfam" id="PF14358"/>
    </source>
</evidence>
<gene>
    <name evidence="3" type="ORF">FGF68_06190</name>
</gene>
<keyword evidence="1" id="KW-0472">Membrane</keyword>
<organism evidence="3 4">
    <name type="scientific">Prosthecochloris vibrioformis</name>
    <name type="common">Chlorobium vibrioforme</name>
    <dbReference type="NCBI Taxonomy" id="1098"/>
    <lineage>
        <taxon>Bacteria</taxon>
        <taxon>Pseudomonadati</taxon>
        <taxon>Chlorobiota</taxon>
        <taxon>Chlorobiia</taxon>
        <taxon>Chlorobiales</taxon>
        <taxon>Chlorobiaceae</taxon>
        <taxon>Prosthecochloris</taxon>
    </lineage>
</organism>
<dbReference type="InterPro" id="IPR025517">
    <property type="entry name" value="DUF4405"/>
</dbReference>
<feature type="transmembrane region" description="Helical" evidence="1">
    <location>
        <begin position="12"/>
        <end position="35"/>
    </location>
</feature>
<dbReference type="AlphaFoldDB" id="A0A5C4S0D2"/>
<dbReference type="Proteomes" id="UP000309544">
    <property type="component" value="Unassembled WGS sequence"/>
</dbReference>
<keyword evidence="4" id="KW-1185">Reference proteome</keyword>
<evidence type="ECO:0000313" key="4">
    <source>
        <dbReference type="Proteomes" id="UP000309544"/>
    </source>
</evidence>
<proteinExistence type="predicted"/>
<feature type="domain" description="Flavinylation-associated cytochrome" evidence="2">
    <location>
        <begin position="13"/>
        <end position="80"/>
    </location>
</feature>
<dbReference type="Pfam" id="PF14358">
    <property type="entry name" value="DUF4405"/>
    <property type="match status" value="1"/>
</dbReference>